<dbReference type="AlphaFoldDB" id="A0AAE0G7X2"/>
<accession>A0AAE0G7X2</accession>
<feature type="compositionally biased region" description="Basic and acidic residues" evidence="1">
    <location>
        <begin position="147"/>
        <end position="159"/>
    </location>
</feature>
<evidence type="ECO:0000313" key="2">
    <source>
        <dbReference type="EMBL" id="KAK3272955.1"/>
    </source>
</evidence>
<organism evidence="2 3">
    <name type="scientific">Cymbomonas tetramitiformis</name>
    <dbReference type="NCBI Taxonomy" id="36881"/>
    <lineage>
        <taxon>Eukaryota</taxon>
        <taxon>Viridiplantae</taxon>
        <taxon>Chlorophyta</taxon>
        <taxon>Pyramimonadophyceae</taxon>
        <taxon>Pyramimonadales</taxon>
        <taxon>Pyramimonadaceae</taxon>
        <taxon>Cymbomonas</taxon>
    </lineage>
</organism>
<keyword evidence="3" id="KW-1185">Reference proteome</keyword>
<evidence type="ECO:0000256" key="1">
    <source>
        <dbReference type="SAM" id="MobiDB-lite"/>
    </source>
</evidence>
<dbReference type="EMBL" id="LGRX02008699">
    <property type="protein sequence ID" value="KAK3272955.1"/>
    <property type="molecule type" value="Genomic_DNA"/>
</dbReference>
<proteinExistence type="predicted"/>
<feature type="compositionally biased region" description="Low complexity" evidence="1">
    <location>
        <begin position="135"/>
        <end position="144"/>
    </location>
</feature>
<evidence type="ECO:0000313" key="3">
    <source>
        <dbReference type="Proteomes" id="UP001190700"/>
    </source>
</evidence>
<feature type="region of interest" description="Disordered" evidence="1">
    <location>
        <begin position="134"/>
        <end position="166"/>
    </location>
</feature>
<comment type="caution">
    <text evidence="2">The sequence shown here is derived from an EMBL/GenBank/DDBJ whole genome shotgun (WGS) entry which is preliminary data.</text>
</comment>
<gene>
    <name evidence="2" type="ORF">CYMTET_18783</name>
</gene>
<protein>
    <submittedName>
        <fullName evidence="2">Uncharacterized protein</fullName>
    </submittedName>
</protein>
<name>A0AAE0G7X2_9CHLO</name>
<sequence>MGTPVATFSEAASIISGVYSWDGTREGCSFFEVISGDSCAYWDIDRRVELPEPVSLEALNVHHRETLALSIAGIKTFLERKYVGQHDLPDEAFLVLRACTAEKSSFHVLLRKRLGGPAERGEFRRKLVRQKAAAERAAATGTAGHRSQAERTEQGERAEGTQNTQEPVYKGIIRSGLAAHSTIWHQDPPGLGTAELGDLAPALVVLAGLSGSGLGVWYLGHWLPDLDSDSTIRTTYLDATLKEDLSYGSKL</sequence>
<reference evidence="2 3" key="1">
    <citation type="journal article" date="2015" name="Genome Biol. Evol.">
        <title>Comparative Genomics of a Bacterivorous Green Alga Reveals Evolutionary Causalities and Consequences of Phago-Mixotrophic Mode of Nutrition.</title>
        <authorList>
            <person name="Burns J.A."/>
            <person name="Paasch A."/>
            <person name="Narechania A."/>
            <person name="Kim E."/>
        </authorList>
    </citation>
    <scope>NUCLEOTIDE SEQUENCE [LARGE SCALE GENOMIC DNA]</scope>
    <source>
        <strain evidence="2 3">PLY_AMNH</strain>
    </source>
</reference>
<dbReference type="Proteomes" id="UP001190700">
    <property type="component" value="Unassembled WGS sequence"/>
</dbReference>